<feature type="compositionally biased region" description="Pro residues" evidence="1">
    <location>
        <begin position="784"/>
        <end position="800"/>
    </location>
</feature>
<dbReference type="InterPro" id="IPR001846">
    <property type="entry name" value="VWF_type-D"/>
</dbReference>
<dbReference type="SUPFAM" id="SSF51126">
    <property type="entry name" value="Pectin lyase-like"/>
    <property type="match status" value="1"/>
</dbReference>
<comment type="caution">
    <text evidence="3">The sequence shown here is derived from an EMBL/GenBank/DDBJ whole genome shotgun (WGS) entry which is preliminary data.</text>
</comment>
<evidence type="ECO:0000313" key="4">
    <source>
        <dbReference type="Proteomes" id="UP000265715"/>
    </source>
</evidence>
<dbReference type="EMBL" id="QXDL01000078">
    <property type="protein sequence ID" value="RIH84177.1"/>
    <property type="molecule type" value="Genomic_DNA"/>
</dbReference>
<dbReference type="InterPro" id="IPR011050">
    <property type="entry name" value="Pectin_lyase_fold/virulence"/>
</dbReference>
<gene>
    <name evidence="3" type="ORF">Mterra_02047</name>
</gene>
<feature type="region of interest" description="Disordered" evidence="1">
    <location>
        <begin position="774"/>
        <end position="819"/>
    </location>
</feature>
<feature type="domain" description="VWFD" evidence="2">
    <location>
        <begin position="814"/>
        <end position="1007"/>
    </location>
</feature>
<organism evidence="3 4">
    <name type="scientific">Calidithermus terrae</name>
    <dbReference type="NCBI Taxonomy" id="1408545"/>
    <lineage>
        <taxon>Bacteria</taxon>
        <taxon>Thermotogati</taxon>
        <taxon>Deinococcota</taxon>
        <taxon>Deinococci</taxon>
        <taxon>Thermales</taxon>
        <taxon>Thermaceae</taxon>
        <taxon>Calidithermus</taxon>
    </lineage>
</organism>
<dbReference type="SMART" id="SM00216">
    <property type="entry name" value="VWD"/>
    <property type="match status" value="1"/>
</dbReference>
<keyword evidence="4" id="KW-1185">Reference proteome</keyword>
<dbReference type="Proteomes" id="UP000265715">
    <property type="component" value="Unassembled WGS sequence"/>
</dbReference>
<name>A0A399EHQ9_9DEIN</name>
<dbReference type="PROSITE" id="PS51257">
    <property type="entry name" value="PROKAR_LIPOPROTEIN"/>
    <property type="match status" value="1"/>
</dbReference>
<dbReference type="RefSeq" id="WP_147372676.1">
    <property type="nucleotide sequence ID" value="NZ_QXDL01000078.1"/>
</dbReference>
<dbReference type="PROSITE" id="PS51233">
    <property type="entry name" value="VWFD"/>
    <property type="match status" value="1"/>
</dbReference>
<evidence type="ECO:0000313" key="3">
    <source>
        <dbReference type="EMBL" id="RIH84177.1"/>
    </source>
</evidence>
<dbReference type="PANTHER" id="PTHR13802:SF52">
    <property type="entry name" value="MUCIN-4"/>
    <property type="match status" value="1"/>
</dbReference>
<dbReference type="PANTHER" id="PTHR13802">
    <property type="entry name" value="MUCIN 4-RELATED"/>
    <property type="match status" value="1"/>
</dbReference>
<protein>
    <submittedName>
        <fullName evidence="3">von Willebrand factor type D domain protein</fullName>
    </submittedName>
</protein>
<proteinExistence type="predicted"/>
<reference evidence="3 4" key="1">
    <citation type="submission" date="2018-08" db="EMBL/GenBank/DDBJ databases">
        <title>Meiothermus terrae DSM 26712 genome sequencing project.</title>
        <authorList>
            <person name="Da Costa M.S."/>
            <person name="Albuquerque L."/>
            <person name="Raposo P."/>
            <person name="Froufe H.J.C."/>
            <person name="Barroso C.S."/>
            <person name="Egas C."/>
        </authorList>
    </citation>
    <scope>NUCLEOTIDE SEQUENCE [LARGE SCALE GENOMIC DNA]</scope>
    <source>
        <strain evidence="3 4">DSM 26712</strain>
    </source>
</reference>
<dbReference type="OrthoDB" id="574668at2"/>
<dbReference type="Pfam" id="PF00094">
    <property type="entry name" value="VWD"/>
    <property type="match status" value="1"/>
</dbReference>
<evidence type="ECO:0000256" key="1">
    <source>
        <dbReference type="SAM" id="MobiDB-lite"/>
    </source>
</evidence>
<accession>A0A399EHQ9</accession>
<evidence type="ECO:0000259" key="2">
    <source>
        <dbReference type="PROSITE" id="PS51233"/>
    </source>
</evidence>
<feature type="region of interest" description="Disordered" evidence="1">
    <location>
        <begin position="1332"/>
        <end position="1352"/>
    </location>
</feature>
<dbReference type="InterPro" id="IPR051495">
    <property type="entry name" value="Epithelial_Barrier/Signaling"/>
</dbReference>
<feature type="region of interest" description="Disordered" evidence="1">
    <location>
        <begin position="500"/>
        <end position="522"/>
    </location>
</feature>
<sequence>MKPQSRFLALLSLSIPLLLSGCGQPFKGAPSRASFTPDPALNSPQGQFRRGLTAGGVAHANGSLALSNQASLHGNLGYRLNGQLQYDGAVSASDDPRAACADNTRSGLCPGGRPANRIPALTVPAPDAAGLLEKHRPGRFDLTLDGDQHLGSQAELEQRFPVGSKVLVRGNVHLNFPARLEGLTLVLEGGRFHLNREAVLHNATVLADAVHTNGAVTLDGSRLLSRGDLRVNQALTASGPSGLVAAGSVVLSGRLEAAGQLAVIAQRDVTLNGGAGPSGGGAAAAVFWSGGDFTSNGQARLEGSVVAAGDVRLNGGFSLRRNAAVTNPLLPGGPRDVGAPVVYTIDTAEVQGASHILSPLEKTPARSLGTVHTVSSAESLTYVMALDPLGEVVALDFVGAGKAQLAFNAENSALSLVLGSPVLSGWSAERRLALADAVRAHPSFGQLTQILRSARRVVRDQQTLPLIDAIALQVGDAYADGLGQGRIAEGRALFEQGLSQGGTLPVQGRTPRPSPGKPGTQRVEENFDVWTLLQALQRGNEVTVFNRGFLAVEVAIYDANGKKVGSELVSNPSMVTGIAWLDFAISAARGDRKADFDLSKLPGASDPQRYRVVVSATSRAIVPGAGLDAKTLNAFAAFSSLASLIGFGAPPGRLDAETIQYAAQSIEALVAGFQFADAVRKFREEGKPGPLFEAFLVWMNEFSDVFRKVYFGDSRDEAIDEYIKRLSQGLVKRAATAANASYALAQLVTLYIAYENEKNGRFPEAVVTNRAWEDAGIPADPNNPAEPDPSLQNPPAPPGSDDPGSAPAPGGGTGMASSFGDPHLSNFDNFVFSFQAVGEFVLTKSTAPGDTFEVQARYTPIPGSTEVSGNAAVAMRVAQDRVGLYASKDAPPVLRINGEAVAIPGGGFFRQLPFGGYVVFEAGKAMVVWPDGTLLEAELLAGTVGRVKIITPDKRRGKLVGLLGNFDGDNRNDFVTRGGTVLPSSPTPQQLYQEFGESWRIRQAESLFDYGPGEDTHSFTDRSFPPRYVGYDTLDPAARERALQVCRQAGIVSTVVLTKCVIDVAVTGNDDWALISAGVDPRVRAVTVAPFRVSLVPGAKHLFGAIIPNLVEDREVEWTATGGTITRLSGNTMEYTAPDTPGTYTLTATLRSDPSIRSTATVTVVEPLTTIQGETRFILRWGENPRDLDAHLWLPESKPYHVYYGRKGSDEVCPFASLDVDDVDGFGPEVIKVRRLSGGQGYYQLWVHNFSRYGTFNSAQARVEIVDERGVPTVIEPPANAGGSFWWHVLNLDAATGQVILVNEVKNLAEPYFDTSAGCNGNAANLAARTSGLQGQAGGKPAWTPGQPYEGP</sequence>